<organism evidence="1">
    <name type="scientific">Trypanosoma congolense (strain IL3000)</name>
    <dbReference type="NCBI Taxonomy" id="1068625"/>
    <lineage>
        <taxon>Eukaryota</taxon>
        <taxon>Discoba</taxon>
        <taxon>Euglenozoa</taxon>
        <taxon>Kinetoplastea</taxon>
        <taxon>Metakinetoplastina</taxon>
        <taxon>Trypanosomatida</taxon>
        <taxon>Trypanosomatidae</taxon>
        <taxon>Trypanosoma</taxon>
        <taxon>Nannomonas</taxon>
    </lineage>
</organism>
<protein>
    <submittedName>
        <fullName evidence="1">Uncharacterized protein TCIL3000_3_2520</fullName>
    </submittedName>
</protein>
<dbReference type="VEuPathDB" id="TriTrypDB:TcIL3000_3_2520"/>
<evidence type="ECO:0000313" key="1">
    <source>
        <dbReference type="EMBL" id="CCC89819.1"/>
    </source>
</evidence>
<proteinExistence type="predicted"/>
<dbReference type="EMBL" id="HE575316">
    <property type="protein sequence ID" value="CCC89819.1"/>
    <property type="molecule type" value="Genomic_DNA"/>
</dbReference>
<sequence length="155" mass="17211">MRLARLEKQRRSLMRFCANNICSDLIISPLGRRSLLHNVAWSTPLFPLERTASSTIEGPSGMLWASATYISPSRPPPCRSTTLPLSMRPRSTVAISRWSIPRSRCRVSSGNAPCPASVRLASIRCWSVVTSAAEDIPRVSRPLNQQRYGSECTIL</sequence>
<name>G0UKB4_TRYCI</name>
<dbReference type="AlphaFoldDB" id="G0UKB4"/>
<accession>G0UKB4</accession>
<reference evidence="1" key="1">
    <citation type="journal article" date="2012" name="Proc. Natl. Acad. Sci. U.S.A.">
        <title>Antigenic diversity is generated by distinct evolutionary mechanisms in African trypanosome species.</title>
        <authorList>
            <person name="Jackson A.P."/>
            <person name="Berry A."/>
            <person name="Aslett M."/>
            <person name="Allison H.C."/>
            <person name="Burton P."/>
            <person name="Vavrova-Anderson J."/>
            <person name="Brown R."/>
            <person name="Browne H."/>
            <person name="Corton N."/>
            <person name="Hauser H."/>
            <person name="Gamble J."/>
            <person name="Gilderthorp R."/>
            <person name="Marcello L."/>
            <person name="McQuillan J."/>
            <person name="Otto T.D."/>
            <person name="Quail M.A."/>
            <person name="Sanders M.J."/>
            <person name="van Tonder A."/>
            <person name="Ginger M.L."/>
            <person name="Field M.C."/>
            <person name="Barry J.D."/>
            <person name="Hertz-Fowler C."/>
            <person name="Berriman M."/>
        </authorList>
    </citation>
    <scope>NUCLEOTIDE SEQUENCE</scope>
    <source>
        <strain evidence="1">IL3000</strain>
    </source>
</reference>
<gene>
    <name evidence="1" type="ORF">TCIL3000_3_2520</name>
</gene>